<name>A0A086BNE5_9BIFI</name>
<dbReference type="EMBL" id="ATLK01000003">
    <property type="protein sequence ID" value="KFF30459.1"/>
    <property type="molecule type" value="Genomic_DNA"/>
</dbReference>
<comment type="caution">
    <text evidence="1">The sequence shown here is derived from an EMBL/GenBank/DDBJ whole genome shotgun (WGS) entry which is preliminary data.</text>
</comment>
<gene>
    <name evidence="1" type="ORF">BBOMB_1587</name>
</gene>
<protein>
    <submittedName>
        <fullName evidence="1">Putative phage-like protein</fullName>
    </submittedName>
</protein>
<dbReference type="Proteomes" id="UP000028730">
    <property type="component" value="Unassembled WGS sequence"/>
</dbReference>
<evidence type="ECO:0000313" key="2">
    <source>
        <dbReference type="Proteomes" id="UP000028730"/>
    </source>
</evidence>
<dbReference type="InterPro" id="IPR047729">
    <property type="entry name" value="Sce7726-like"/>
</dbReference>
<dbReference type="AlphaFoldDB" id="A0A086BNE5"/>
<evidence type="ECO:0000313" key="1">
    <source>
        <dbReference type="EMBL" id="KFF30459.1"/>
    </source>
</evidence>
<keyword evidence="2" id="KW-1185">Reference proteome</keyword>
<accession>A0A086BNE5</accession>
<dbReference type="eggNOG" id="ENOG502ZAKT">
    <property type="taxonomic scope" value="Bacteria"/>
</dbReference>
<organism evidence="1 2">
    <name type="scientific">Bifidobacterium bombi DSM 19703</name>
    <dbReference type="NCBI Taxonomy" id="1341695"/>
    <lineage>
        <taxon>Bacteria</taxon>
        <taxon>Bacillati</taxon>
        <taxon>Actinomycetota</taxon>
        <taxon>Actinomycetes</taxon>
        <taxon>Bifidobacteriales</taxon>
        <taxon>Bifidobacteriaceae</taxon>
        <taxon>Bifidobacterium</taxon>
    </lineage>
</organism>
<dbReference type="NCBIfam" id="NF033832">
    <property type="entry name" value="sce7726_fam"/>
    <property type="match status" value="1"/>
</dbReference>
<proteinExistence type="predicted"/>
<reference evidence="1 2" key="1">
    <citation type="journal article" date="2014" name="Appl. Environ. Microbiol.">
        <title>Genomic encyclopedia of type strains of the genus Bifidobacterium.</title>
        <authorList>
            <person name="Milani C."/>
            <person name="Lugli G.A."/>
            <person name="Duranti S."/>
            <person name="Turroni F."/>
            <person name="Bottacini F."/>
            <person name="Mangifesta M."/>
            <person name="Sanchez B."/>
            <person name="Viappiani A."/>
            <person name="Mancabelli L."/>
            <person name="Taminiau B."/>
            <person name="Delcenserie V."/>
            <person name="Barrangou R."/>
            <person name="Margolles A."/>
            <person name="van Sinderen D."/>
            <person name="Ventura M."/>
        </authorList>
    </citation>
    <scope>NUCLEOTIDE SEQUENCE [LARGE SCALE GENOMIC DNA]</scope>
    <source>
        <strain evidence="1 2">DSM 19703</strain>
    </source>
</reference>
<sequence>MRSTLKRRKENESALIMDELDLCGEVRVDIAVLNGHISGYELKSASDNLKRLPKQVRYYSAVLDYCNLVVAENHLDEALGMIHDFWGVYIARQTGDGRTFIRKLRNPKSNKSNIDPRVLVQLLWRDETIDILTRYGFDRGVRSKPKAVCWDRMVDSFSLPQLRKLVRTQLEARTNWRTDGTSL</sequence>